<accession>A0ABY4ZQV8</accession>
<evidence type="ECO:0008006" key="4">
    <source>
        <dbReference type="Google" id="ProtNLM"/>
    </source>
</evidence>
<feature type="signal peptide" evidence="1">
    <location>
        <begin position="1"/>
        <end position="20"/>
    </location>
</feature>
<organism evidence="2 3">
    <name type="scientific">Caulobacter segnis</name>
    <dbReference type="NCBI Taxonomy" id="88688"/>
    <lineage>
        <taxon>Bacteria</taxon>
        <taxon>Pseudomonadati</taxon>
        <taxon>Pseudomonadota</taxon>
        <taxon>Alphaproteobacteria</taxon>
        <taxon>Caulobacterales</taxon>
        <taxon>Caulobacteraceae</taxon>
        <taxon>Caulobacter</taxon>
    </lineage>
</organism>
<evidence type="ECO:0000313" key="3">
    <source>
        <dbReference type="Proteomes" id="UP001057520"/>
    </source>
</evidence>
<evidence type="ECO:0000313" key="2">
    <source>
        <dbReference type="EMBL" id="USQ94407.1"/>
    </source>
</evidence>
<keyword evidence="1" id="KW-0732">Signal</keyword>
<feature type="chain" id="PRO_5046292364" description="Lipoprotein" evidence="1">
    <location>
        <begin position="21"/>
        <end position="158"/>
    </location>
</feature>
<dbReference type="Proteomes" id="UP001057520">
    <property type="component" value="Chromosome"/>
</dbReference>
<proteinExistence type="predicted"/>
<sequence length="158" mass="16034">MRRGALAVLAVTAPVLIGLAACAPKLPDGVDESALAQAVGKSIGSPSTCVVIADAKGKLIWRGGGYITCSRNLPDCGGGQTTAEALLKANLGKPARFMSCPSGSAPGATVGWTIGPVPTGEGRPSRGLTYVAVMEGDRALPGLEIKDRVERAFKKAGF</sequence>
<name>A0ABY4ZQV8_9CAUL</name>
<gene>
    <name evidence="2" type="ORF">MZV50_17680</name>
</gene>
<reference evidence="2 3" key="1">
    <citation type="submission" date="2022-04" db="EMBL/GenBank/DDBJ databases">
        <title>Genome sequence of soybean root-associated Caulobacter segnis RL271.</title>
        <authorList>
            <person name="Longley R."/>
            <person name="Bonito G."/>
            <person name="Trigodet F."/>
            <person name="Crosson S."/>
            <person name="Fiebig A."/>
        </authorList>
    </citation>
    <scope>NUCLEOTIDE SEQUENCE [LARGE SCALE GENOMIC DNA]</scope>
    <source>
        <strain evidence="2 3">RL271</strain>
    </source>
</reference>
<evidence type="ECO:0000256" key="1">
    <source>
        <dbReference type="SAM" id="SignalP"/>
    </source>
</evidence>
<keyword evidence="3" id="KW-1185">Reference proteome</keyword>
<dbReference type="PROSITE" id="PS51257">
    <property type="entry name" value="PROKAR_LIPOPROTEIN"/>
    <property type="match status" value="1"/>
</dbReference>
<protein>
    <recommendedName>
        <fullName evidence="4">Lipoprotein</fullName>
    </recommendedName>
</protein>
<dbReference type="EMBL" id="CP096040">
    <property type="protein sequence ID" value="USQ94407.1"/>
    <property type="molecule type" value="Genomic_DNA"/>
</dbReference>